<sequence>MGRSSSSSQANQTTQTSSYDNRIVTESGIVAAGGSSIVANIESMDGDIVKAALNFATDASDDNSANLGKLIEFGTKLFTTGADMLQTGQQTALAAMASAENDKRGAIDQKTVVVLGIAAAAALVMTKGKF</sequence>
<organism evidence="1 2">
    <name type="scientific">Oxalicibacterium faecigallinarum</name>
    <dbReference type="NCBI Taxonomy" id="573741"/>
    <lineage>
        <taxon>Bacteria</taxon>
        <taxon>Pseudomonadati</taxon>
        <taxon>Pseudomonadota</taxon>
        <taxon>Betaproteobacteria</taxon>
        <taxon>Burkholderiales</taxon>
        <taxon>Oxalobacteraceae</taxon>
        <taxon>Oxalicibacterium</taxon>
    </lineage>
</organism>
<gene>
    <name evidence="1" type="ORF">GCM10008066_06260</name>
</gene>
<dbReference type="Proteomes" id="UP000642180">
    <property type="component" value="Unassembled WGS sequence"/>
</dbReference>
<dbReference type="AlphaFoldDB" id="A0A8J3F105"/>
<reference evidence="2" key="1">
    <citation type="journal article" date="2019" name="Int. J. Syst. Evol. Microbiol.">
        <title>The Global Catalogue of Microorganisms (GCM) 10K type strain sequencing project: providing services to taxonomists for standard genome sequencing and annotation.</title>
        <authorList>
            <consortium name="The Broad Institute Genomics Platform"/>
            <consortium name="The Broad Institute Genome Sequencing Center for Infectious Disease"/>
            <person name="Wu L."/>
            <person name="Ma J."/>
        </authorList>
    </citation>
    <scope>NUCLEOTIDE SEQUENCE [LARGE SCALE GENOMIC DNA]</scope>
    <source>
        <strain evidence="2">CCM 2767</strain>
    </source>
</reference>
<proteinExistence type="predicted"/>
<name>A0A8J3F105_9BURK</name>
<dbReference type="EMBL" id="BMDI01000001">
    <property type="protein sequence ID" value="GGI16897.1"/>
    <property type="molecule type" value="Genomic_DNA"/>
</dbReference>
<protein>
    <submittedName>
        <fullName evidence="1">Uncharacterized protein</fullName>
    </submittedName>
</protein>
<evidence type="ECO:0000313" key="2">
    <source>
        <dbReference type="Proteomes" id="UP000642180"/>
    </source>
</evidence>
<keyword evidence="2" id="KW-1185">Reference proteome</keyword>
<accession>A0A8J3F105</accession>
<evidence type="ECO:0000313" key="1">
    <source>
        <dbReference type="EMBL" id="GGI16897.1"/>
    </source>
</evidence>
<comment type="caution">
    <text evidence="1">The sequence shown here is derived from an EMBL/GenBank/DDBJ whole genome shotgun (WGS) entry which is preliminary data.</text>
</comment>
<dbReference type="RefSeq" id="WP_188379820.1">
    <property type="nucleotide sequence ID" value="NZ_BMDI01000001.1"/>
</dbReference>